<organism evidence="2 3">
    <name type="scientific">Reyranella aquatilis</name>
    <dbReference type="NCBI Taxonomy" id="2035356"/>
    <lineage>
        <taxon>Bacteria</taxon>
        <taxon>Pseudomonadati</taxon>
        <taxon>Pseudomonadota</taxon>
        <taxon>Alphaproteobacteria</taxon>
        <taxon>Hyphomicrobiales</taxon>
        <taxon>Reyranellaceae</taxon>
        <taxon>Reyranella</taxon>
    </lineage>
</organism>
<keyword evidence="3" id="KW-1185">Reference proteome</keyword>
<evidence type="ECO:0000256" key="1">
    <source>
        <dbReference type="SAM" id="MobiDB-lite"/>
    </source>
</evidence>
<protein>
    <submittedName>
        <fullName evidence="2">Hemin uptake protein HemP</fullName>
    </submittedName>
</protein>
<sequence>MDQTMMLHSTGESSRVKPERDASSVDSSQLMAGRRELLIRHGASTYRLRVTASEKLILTK</sequence>
<dbReference type="InterPro" id="IPR019600">
    <property type="entry name" value="Hemin_uptake_protein_HemP"/>
</dbReference>
<evidence type="ECO:0000313" key="2">
    <source>
        <dbReference type="EMBL" id="MCC8428111.1"/>
    </source>
</evidence>
<evidence type="ECO:0000313" key="3">
    <source>
        <dbReference type="Proteomes" id="UP001198862"/>
    </source>
</evidence>
<proteinExistence type="predicted"/>
<name>A0ABS8KPV2_9HYPH</name>
<feature type="compositionally biased region" description="Basic and acidic residues" evidence="1">
    <location>
        <begin position="14"/>
        <end position="23"/>
    </location>
</feature>
<reference evidence="2 3" key="1">
    <citation type="submission" date="2021-11" db="EMBL/GenBank/DDBJ databases">
        <authorList>
            <person name="Lee D.-H."/>
            <person name="Kim S.-B."/>
        </authorList>
    </citation>
    <scope>NUCLEOTIDE SEQUENCE [LARGE SCALE GENOMIC DNA]</scope>
    <source>
        <strain evidence="2 3">KCTC 52223</strain>
    </source>
</reference>
<dbReference type="RefSeq" id="WP_230549310.1">
    <property type="nucleotide sequence ID" value="NZ_JAJISD010000001.1"/>
</dbReference>
<dbReference type="Proteomes" id="UP001198862">
    <property type="component" value="Unassembled WGS sequence"/>
</dbReference>
<feature type="compositionally biased region" description="Polar residues" evidence="1">
    <location>
        <begin position="1"/>
        <end position="13"/>
    </location>
</feature>
<feature type="region of interest" description="Disordered" evidence="1">
    <location>
        <begin position="1"/>
        <end position="28"/>
    </location>
</feature>
<dbReference type="Gene3D" id="2.10.70.10">
    <property type="entry name" value="Complement Module, domain 1"/>
    <property type="match status" value="1"/>
</dbReference>
<gene>
    <name evidence="2" type="ORF">LJ725_03970</name>
</gene>
<accession>A0ABS8KPV2</accession>
<dbReference type="EMBL" id="JAJISD010000001">
    <property type="protein sequence ID" value="MCC8428111.1"/>
    <property type="molecule type" value="Genomic_DNA"/>
</dbReference>
<comment type="caution">
    <text evidence="2">The sequence shown here is derived from an EMBL/GenBank/DDBJ whole genome shotgun (WGS) entry which is preliminary data.</text>
</comment>
<dbReference type="Pfam" id="PF10636">
    <property type="entry name" value="hemP"/>
    <property type="match status" value="1"/>
</dbReference>